<dbReference type="SUPFAM" id="SSF54001">
    <property type="entry name" value="Cysteine proteinases"/>
    <property type="match status" value="1"/>
</dbReference>
<dbReference type="InterPro" id="IPR018200">
    <property type="entry name" value="USP_CS"/>
</dbReference>
<keyword evidence="7" id="KW-0788">Thiol protease</keyword>
<feature type="compositionally biased region" description="Acidic residues" evidence="8">
    <location>
        <begin position="136"/>
        <end position="147"/>
    </location>
</feature>
<dbReference type="PANTHER" id="PTHR24006">
    <property type="entry name" value="UBIQUITIN CARBOXYL-TERMINAL HYDROLASE"/>
    <property type="match status" value="1"/>
</dbReference>
<comment type="catalytic activity">
    <reaction evidence="1">
        <text>Thiol-dependent hydrolysis of ester, thioester, amide, peptide and isopeptide bonds formed by the C-terminal Gly of ubiquitin (a 76-residue protein attached to proteins as an intracellular targeting signal).</text>
        <dbReference type="EC" id="3.4.19.12"/>
    </reaction>
</comment>
<dbReference type="EC" id="3.4.19.12" evidence="3"/>
<feature type="compositionally biased region" description="Polar residues" evidence="8">
    <location>
        <begin position="166"/>
        <end position="178"/>
    </location>
</feature>
<keyword evidence="5" id="KW-0833">Ubl conjugation pathway</keyword>
<evidence type="ECO:0000256" key="8">
    <source>
        <dbReference type="SAM" id="MobiDB-lite"/>
    </source>
</evidence>
<dbReference type="GO" id="GO:0006508">
    <property type="term" value="P:proteolysis"/>
    <property type="evidence" value="ECO:0007669"/>
    <property type="project" value="UniProtKB-KW"/>
</dbReference>
<dbReference type="InterPro" id="IPR028889">
    <property type="entry name" value="USP"/>
</dbReference>
<dbReference type="PROSITE" id="PS00973">
    <property type="entry name" value="USP_2"/>
    <property type="match status" value="1"/>
</dbReference>
<protein>
    <recommendedName>
        <fullName evidence="3">ubiquitinyl hydrolase 1</fullName>
        <ecNumber evidence="3">3.4.19.12</ecNumber>
    </recommendedName>
</protein>
<feature type="compositionally biased region" description="Acidic residues" evidence="8">
    <location>
        <begin position="305"/>
        <end position="320"/>
    </location>
</feature>
<dbReference type="GO" id="GO:0005829">
    <property type="term" value="C:cytosol"/>
    <property type="evidence" value="ECO:0007669"/>
    <property type="project" value="TreeGrafter"/>
</dbReference>
<feature type="compositionally biased region" description="Acidic residues" evidence="8">
    <location>
        <begin position="180"/>
        <end position="189"/>
    </location>
</feature>
<keyword evidence="6" id="KW-0378">Hydrolase</keyword>
<evidence type="ECO:0000256" key="1">
    <source>
        <dbReference type="ARBA" id="ARBA00000707"/>
    </source>
</evidence>
<dbReference type="Gene3D" id="3.90.70.10">
    <property type="entry name" value="Cysteine proteinases"/>
    <property type="match status" value="1"/>
</dbReference>
<evidence type="ECO:0000313" key="10">
    <source>
        <dbReference type="EMBL" id="EEQ45150.1"/>
    </source>
</evidence>
<keyword evidence="4" id="KW-0645">Protease</keyword>
<dbReference type="GO" id="GO:0016579">
    <property type="term" value="P:protein deubiquitination"/>
    <property type="evidence" value="ECO:0007669"/>
    <property type="project" value="InterPro"/>
</dbReference>
<dbReference type="OrthoDB" id="289038at2759"/>
<feature type="region of interest" description="Disordered" evidence="8">
    <location>
        <begin position="548"/>
        <end position="573"/>
    </location>
</feature>
<evidence type="ECO:0000256" key="5">
    <source>
        <dbReference type="ARBA" id="ARBA00022786"/>
    </source>
</evidence>
<dbReference type="OMA" id="WCTYDDE"/>
<dbReference type="AlphaFoldDB" id="C4YHB8"/>
<evidence type="ECO:0000256" key="2">
    <source>
        <dbReference type="ARBA" id="ARBA00009085"/>
    </source>
</evidence>
<gene>
    <name evidence="10" type="ORF">CAWG_03464</name>
</gene>
<feature type="compositionally biased region" description="Acidic residues" evidence="8">
    <location>
        <begin position="238"/>
        <end position="270"/>
    </location>
</feature>
<evidence type="ECO:0000256" key="4">
    <source>
        <dbReference type="ARBA" id="ARBA00022670"/>
    </source>
</evidence>
<evidence type="ECO:0000259" key="9">
    <source>
        <dbReference type="PROSITE" id="PS50235"/>
    </source>
</evidence>
<feature type="compositionally biased region" description="Basic residues" evidence="8">
    <location>
        <begin position="74"/>
        <end position="83"/>
    </location>
</feature>
<proteinExistence type="inferred from homology"/>
<feature type="compositionally biased region" description="Low complexity" evidence="8">
    <location>
        <begin position="11"/>
        <end position="22"/>
    </location>
</feature>
<keyword evidence="11" id="KW-1185">Reference proteome</keyword>
<dbReference type="FunFam" id="3.90.70.10:FF:000146">
    <property type="entry name" value="Ubiquitin-specific protease"/>
    <property type="match status" value="1"/>
</dbReference>
<dbReference type="InterPro" id="IPR001394">
    <property type="entry name" value="Peptidase_C19_UCH"/>
</dbReference>
<feature type="region of interest" description="Disordered" evidence="8">
    <location>
        <begin position="123"/>
        <end position="346"/>
    </location>
</feature>
<sequence>MYQSSSSKPKLNINNNSTTITTNPTTTLNPLLFATPLNFKPASTSTTLSTGFDNHIPKSYIVLSNNSNNSSMKTSKKLGKSNTKKTTNDPPKPKSLNEAIANYTGNKYMTHKERKRKRKLQEIINEDKQIPKEEQQEQGEEEEEETDEAKHVTKKVKRGMWDSIKSFWSDTPNSTATPPTEEEEDLGENIEEKQEEKEEEEKEEEEEEKNEDDDSSSPGEVFTETSPFTGFSEPEKSEIDEEDEEDDADFVDEESGSPESGDEDEEDVESDSVSPQASDDDDDDEDLEKLKYDLKIDQLVNDKDVNEDEDEEEEEEEEETQERTSTTPPTSPEEDTEKQQPEPSEVSYYDINEYEDDRGSNNSTRIYKNWRELANKKPPVGLLNHGVTCYMNSAIQSIIHIPAMQHYLNDVNDNKYSQLKPRSVTHVLAELSKRMWLASNTNNNKKGKSNGGIKYINPKKIIQRLDEINCMMSEWQQEDSHEYYMSLISRLQEDSTPKGKKLNESIIYDIFGGLLNQRITCHKCHNVSITKQEFYDLSLGLNKKKIKSNNNGDNITNDSNNDTTSTTATSTSTSDPIFNSNKFSVEKSINDFFSNEVIKKSENDSKSGYFCEKCNRFTHANKISSIEIAPETLTIHFKRFKFNNNSSSKVKQSINYSKYLDLSKYMVQGTAKYRLTSVIVHEGRSISSGHYVAHCLQPDGYTWCTYDDEYINKIEERVALNDPSAYVLVYTKLTPKV</sequence>
<dbReference type="PANTHER" id="PTHR24006:SF758">
    <property type="entry name" value="UBIQUITIN CARBOXYL-TERMINAL HYDROLASE 36"/>
    <property type="match status" value="1"/>
</dbReference>
<dbReference type="PaxDb" id="5476-C4YHB8"/>
<accession>C4YHB8</accession>
<dbReference type="VEuPathDB" id="FungiDB:CAWG_03464"/>
<feature type="region of interest" description="Disordered" evidence="8">
    <location>
        <begin position="63"/>
        <end position="97"/>
    </location>
</feature>
<dbReference type="EMBL" id="CH672349">
    <property type="protein sequence ID" value="EEQ45150.1"/>
    <property type="molecule type" value="Genomic_DNA"/>
</dbReference>
<dbReference type="PROSITE" id="PS50235">
    <property type="entry name" value="USP_3"/>
    <property type="match status" value="1"/>
</dbReference>
<dbReference type="HOGENOM" id="CLU_016013_1_0_1"/>
<name>C4YHB8_CANAW</name>
<dbReference type="MEROPS" id="C19.088"/>
<comment type="similarity">
    <text evidence="2">Belongs to the peptidase C19 family.</text>
</comment>
<evidence type="ECO:0000256" key="7">
    <source>
        <dbReference type="ARBA" id="ARBA00022807"/>
    </source>
</evidence>
<dbReference type="Proteomes" id="UP000001429">
    <property type="component" value="Chromosome 4"/>
</dbReference>
<dbReference type="GO" id="GO:0005634">
    <property type="term" value="C:nucleus"/>
    <property type="evidence" value="ECO:0007669"/>
    <property type="project" value="TreeGrafter"/>
</dbReference>
<dbReference type="InterPro" id="IPR038765">
    <property type="entry name" value="Papain-like_cys_pep_sf"/>
</dbReference>
<feature type="compositionally biased region" description="Basic and acidic residues" evidence="8">
    <location>
        <begin position="288"/>
        <end position="304"/>
    </location>
</feature>
<feature type="compositionally biased region" description="Basic and acidic residues" evidence="8">
    <location>
        <begin position="125"/>
        <end position="135"/>
    </location>
</feature>
<evidence type="ECO:0000256" key="6">
    <source>
        <dbReference type="ARBA" id="ARBA00022801"/>
    </source>
</evidence>
<dbReference type="Pfam" id="PF00443">
    <property type="entry name" value="UCH"/>
    <property type="match status" value="1"/>
</dbReference>
<feature type="compositionally biased region" description="Acidic residues" evidence="8">
    <location>
        <begin position="197"/>
        <end position="215"/>
    </location>
</feature>
<feature type="domain" description="USP" evidence="9">
    <location>
        <begin position="380"/>
        <end position="733"/>
    </location>
</feature>
<organism evidence="10 11">
    <name type="scientific">Candida albicans (strain WO-1)</name>
    <name type="common">Yeast</name>
    <dbReference type="NCBI Taxonomy" id="294748"/>
    <lineage>
        <taxon>Eukaryota</taxon>
        <taxon>Fungi</taxon>
        <taxon>Dikarya</taxon>
        <taxon>Ascomycota</taxon>
        <taxon>Saccharomycotina</taxon>
        <taxon>Pichiomycetes</taxon>
        <taxon>Debaryomycetaceae</taxon>
        <taxon>Candida/Lodderomyces clade</taxon>
        <taxon>Candida</taxon>
    </lineage>
</organism>
<feature type="region of interest" description="Disordered" evidence="8">
    <location>
        <begin position="1"/>
        <end position="22"/>
    </location>
</feature>
<dbReference type="InterPro" id="IPR050164">
    <property type="entry name" value="Peptidase_C19"/>
</dbReference>
<feature type="compositionally biased region" description="Acidic residues" evidence="8">
    <location>
        <begin position="278"/>
        <end position="287"/>
    </location>
</feature>
<evidence type="ECO:0000256" key="3">
    <source>
        <dbReference type="ARBA" id="ARBA00012759"/>
    </source>
</evidence>
<dbReference type="GO" id="GO:0004843">
    <property type="term" value="F:cysteine-type deubiquitinase activity"/>
    <property type="evidence" value="ECO:0007669"/>
    <property type="project" value="UniProtKB-EC"/>
</dbReference>
<evidence type="ECO:0000313" key="11">
    <source>
        <dbReference type="Proteomes" id="UP000001429"/>
    </source>
</evidence>
<reference evidence="10 11" key="1">
    <citation type="journal article" date="2009" name="Nature">
        <title>Evolution of pathogenicity and sexual reproduction in eight Candida genomes.</title>
        <authorList>
            <person name="Butler G."/>
            <person name="Rasmussen M.D."/>
            <person name="Lin M.F."/>
            <person name="Santos M.A."/>
            <person name="Sakthikumar S."/>
            <person name="Munro C.A."/>
            <person name="Rheinbay E."/>
            <person name="Grabherr M."/>
            <person name="Forche A."/>
            <person name="Reedy J.L."/>
            <person name="Agrafioti I."/>
            <person name="Arnaud M.B."/>
            <person name="Bates S."/>
            <person name="Brown A.J."/>
            <person name="Brunke S."/>
            <person name="Costanzo M.C."/>
            <person name="Fitzpatrick D.A."/>
            <person name="de Groot P.W."/>
            <person name="Harris D."/>
            <person name="Hoyer L.L."/>
            <person name="Hube B."/>
            <person name="Klis F.M."/>
            <person name="Kodira C."/>
            <person name="Lennard N."/>
            <person name="Logue M.E."/>
            <person name="Martin R."/>
            <person name="Neiman A.M."/>
            <person name="Nikolaou E."/>
            <person name="Quail M.A."/>
            <person name="Quinn J."/>
            <person name="Santos M.C."/>
            <person name="Schmitzberger F.F."/>
            <person name="Sherlock G."/>
            <person name="Shah P."/>
            <person name="Silverstein K.A."/>
            <person name="Skrzypek M.S."/>
            <person name="Soll D."/>
            <person name="Staggs R."/>
            <person name="Stansfield I."/>
            <person name="Stumpf M.P."/>
            <person name="Sudbery P.E."/>
            <person name="Srikantha T."/>
            <person name="Zeng Q."/>
            <person name="Berman J."/>
            <person name="Berriman M."/>
            <person name="Heitman J."/>
            <person name="Gow N.A."/>
            <person name="Lorenz M.C."/>
            <person name="Birren B.W."/>
            <person name="Kellis M."/>
            <person name="Cuomo C.A."/>
        </authorList>
    </citation>
    <scope>NUCLEOTIDE SEQUENCE [LARGE SCALE GENOMIC DNA]</scope>
    <source>
        <strain evidence="10 11">WO-1</strain>
    </source>
</reference>